<gene>
    <name evidence="1" type="ORF">AKJ09_04497</name>
</gene>
<dbReference type="KEGG" id="llu:AKJ09_04497"/>
<evidence type="ECO:0000313" key="1">
    <source>
        <dbReference type="EMBL" id="AKU97833.1"/>
    </source>
</evidence>
<keyword evidence="2" id="KW-1185">Reference proteome</keyword>
<sequence>MDVSTPATLSGGLTALWSTPDAEWVWGTTADSNSLHPLNGLWRARINADAGTLVILDVLPSGACLYLGCWWMEAVHGATADDLWAVGRAGTTLHVTGAQSDAPTITAIDSQTWMGLKGVWATGREMFAVGGAGTIRHYSGTGDALDVVSDVPAAEALNAVWGTSPNDVWAVGNASCVIHWDGTHWSRIAVGGLGGRRPDLYTVWTGTPGKVWIGGDGVVLTLGGEP</sequence>
<reference evidence="1 2" key="1">
    <citation type="submission" date="2015-08" db="EMBL/GenBank/DDBJ databases">
        <authorList>
            <person name="Babu N.S."/>
            <person name="Beckwith C.J."/>
            <person name="Beseler K.G."/>
            <person name="Brison A."/>
            <person name="Carone J.V."/>
            <person name="Caskin T.P."/>
            <person name="Diamond M."/>
            <person name="Durham M.E."/>
            <person name="Foxe J.M."/>
            <person name="Go M."/>
            <person name="Henderson B.A."/>
            <person name="Jones I.B."/>
            <person name="McGettigan J.A."/>
            <person name="Micheletti S.J."/>
            <person name="Nasrallah M.E."/>
            <person name="Ortiz D."/>
            <person name="Piller C.R."/>
            <person name="Privatt S.R."/>
            <person name="Schneider S.L."/>
            <person name="Sharp S."/>
            <person name="Smith T.C."/>
            <person name="Stanton J.D."/>
            <person name="Ullery H.E."/>
            <person name="Wilson R.J."/>
            <person name="Serrano M.G."/>
            <person name="Buck G."/>
            <person name="Lee V."/>
            <person name="Wang Y."/>
            <person name="Carvalho R."/>
            <person name="Voegtly L."/>
            <person name="Shi R."/>
            <person name="Duckworth R."/>
            <person name="Johnson A."/>
            <person name="Loviza R."/>
            <person name="Walstead R."/>
            <person name="Shah Z."/>
            <person name="Kiflezghi M."/>
            <person name="Wade K."/>
            <person name="Ball S.L."/>
            <person name="Bradley K.W."/>
            <person name="Asai D.J."/>
            <person name="Bowman C.A."/>
            <person name="Russell D.A."/>
            <person name="Pope W.H."/>
            <person name="Jacobs-Sera D."/>
            <person name="Hendrix R.W."/>
            <person name="Hatfull G.F."/>
        </authorList>
    </citation>
    <scope>NUCLEOTIDE SEQUENCE [LARGE SCALE GENOMIC DNA]</scope>
    <source>
        <strain evidence="1 2">DSM 27648</strain>
    </source>
</reference>
<accession>A0A0K1PWD6</accession>
<dbReference type="STRING" id="1391654.AKJ09_04497"/>
<organism evidence="1 2">
    <name type="scientific">Labilithrix luteola</name>
    <dbReference type="NCBI Taxonomy" id="1391654"/>
    <lineage>
        <taxon>Bacteria</taxon>
        <taxon>Pseudomonadati</taxon>
        <taxon>Myxococcota</taxon>
        <taxon>Polyangia</taxon>
        <taxon>Polyangiales</taxon>
        <taxon>Labilitrichaceae</taxon>
        <taxon>Labilithrix</taxon>
    </lineage>
</organism>
<dbReference type="AlphaFoldDB" id="A0A0K1PWD6"/>
<dbReference type="EMBL" id="CP012333">
    <property type="protein sequence ID" value="AKU97833.1"/>
    <property type="molecule type" value="Genomic_DNA"/>
</dbReference>
<dbReference type="OrthoDB" id="5483347at2"/>
<dbReference type="RefSeq" id="WP_146648913.1">
    <property type="nucleotide sequence ID" value="NZ_CP012333.1"/>
</dbReference>
<evidence type="ECO:0000313" key="2">
    <source>
        <dbReference type="Proteomes" id="UP000064967"/>
    </source>
</evidence>
<protein>
    <recommendedName>
        <fullName evidence="3">BNR repeat domain protein</fullName>
    </recommendedName>
</protein>
<name>A0A0K1PWD6_9BACT</name>
<evidence type="ECO:0008006" key="3">
    <source>
        <dbReference type="Google" id="ProtNLM"/>
    </source>
</evidence>
<proteinExistence type="predicted"/>
<dbReference type="Proteomes" id="UP000064967">
    <property type="component" value="Chromosome"/>
</dbReference>